<reference evidence="2" key="1">
    <citation type="submission" date="2019-06" db="EMBL/GenBank/DDBJ databases">
        <authorList>
            <person name="Zheng W."/>
        </authorList>
    </citation>
    <scope>NUCLEOTIDE SEQUENCE</scope>
    <source>
        <strain evidence="2">QDHG01</strain>
    </source>
</reference>
<protein>
    <submittedName>
        <fullName evidence="2">Uncharacterized protein</fullName>
    </submittedName>
</protein>
<accession>A0A8J8NEK1</accession>
<keyword evidence="3" id="KW-1185">Reference proteome</keyword>
<evidence type="ECO:0000313" key="3">
    <source>
        <dbReference type="Proteomes" id="UP000785679"/>
    </source>
</evidence>
<dbReference type="EMBL" id="RRYP01018480">
    <property type="protein sequence ID" value="TNV73621.1"/>
    <property type="molecule type" value="Genomic_DNA"/>
</dbReference>
<organism evidence="2 3">
    <name type="scientific">Halteria grandinella</name>
    <dbReference type="NCBI Taxonomy" id="5974"/>
    <lineage>
        <taxon>Eukaryota</taxon>
        <taxon>Sar</taxon>
        <taxon>Alveolata</taxon>
        <taxon>Ciliophora</taxon>
        <taxon>Intramacronucleata</taxon>
        <taxon>Spirotrichea</taxon>
        <taxon>Stichotrichia</taxon>
        <taxon>Sporadotrichida</taxon>
        <taxon>Halteriidae</taxon>
        <taxon>Halteria</taxon>
    </lineage>
</organism>
<proteinExistence type="predicted"/>
<name>A0A8J8NEK1_HALGN</name>
<gene>
    <name evidence="2" type="ORF">FGO68_gene500</name>
</gene>
<evidence type="ECO:0000313" key="2">
    <source>
        <dbReference type="EMBL" id="TNV73621.1"/>
    </source>
</evidence>
<dbReference type="Proteomes" id="UP000785679">
    <property type="component" value="Unassembled WGS sequence"/>
</dbReference>
<feature type="region of interest" description="Disordered" evidence="1">
    <location>
        <begin position="127"/>
        <end position="165"/>
    </location>
</feature>
<sequence length="179" mass="20622">MEPKAPQLDQEFIFTKLELQNAPGRAGTQCDHIYLFIEFDPGHPVDEKSDFPVGRVTLMREDLATTPIYTAELTSMKCYNREIEWNYAYFKKIRYCFTTQQKKLKDVKFTFKDRSYVKKQNFIPVKKAAAQQKPAKKRGDESSSDDDELLGDRAGDAPKLVPHLFQSPTTGRCLSLPYL</sequence>
<comment type="caution">
    <text evidence="2">The sequence shown here is derived from an EMBL/GenBank/DDBJ whole genome shotgun (WGS) entry which is preliminary data.</text>
</comment>
<dbReference type="AlphaFoldDB" id="A0A8J8NEK1"/>
<evidence type="ECO:0000256" key="1">
    <source>
        <dbReference type="SAM" id="MobiDB-lite"/>
    </source>
</evidence>